<dbReference type="HOGENOM" id="CLU_2244680_0_0_6"/>
<accession>I3CFA3</accession>
<gene>
    <name evidence="1" type="ORF">BegalDRAFT_1402</name>
</gene>
<name>I3CFA3_9GAMM</name>
<dbReference type="EMBL" id="JH600070">
    <property type="protein sequence ID" value="EIJ42296.1"/>
    <property type="molecule type" value="Genomic_DNA"/>
</dbReference>
<proteinExistence type="predicted"/>
<keyword evidence="2" id="KW-1185">Reference proteome</keyword>
<evidence type="ECO:0000313" key="2">
    <source>
        <dbReference type="Proteomes" id="UP000005744"/>
    </source>
</evidence>
<dbReference type="RefSeq" id="WP_002685115.1">
    <property type="nucleotide sequence ID" value="NZ_JH600070.1"/>
</dbReference>
<reference evidence="1 2" key="1">
    <citation type="submission" date="2011-11" db="EMBL/GenBank/DDBJ databases">
        <title>Improved High-Quality Draft sequence of Beggiatoa alba B18lD.</title>
        <authorList>
            <consortium name="US DOE Joint Genome Institute"/>
            <person name="Lucas S."/>
            <person name="Han J."/>
            <person name="Lapidus A."/>
            <person name="Cheng J.-F."/>
            <person name="Goodwin L."/>
            <person name="Pitluck S."/>
            <person name="Peters L."/>
            <person name="Mikhailova N."/>
            <person name="Held B."/>
            <person name="Detter J.C."/>
            <person name="Han C."/>
            <person name="Tapia R."/>
            <person name="Land M."/>
            <person name="Hauser L."/>
            <person name="Kyrpides N."/>
            <person name="Ivanova N."/>
            <person name="Pagani I."/>
            <person name="Samuel K."/>
            <person name="Teske A."/>
            <person name="Mueller J."/>
            <person name="Woyke T."/>
        </authorList>
    </citation>
    <scope>NUCLEOTIDE SEQUENCE [LARGE SCALE GENOMIC DNA]</scope>
    <source>
        <strain evidence="1 2">B18LD</strain>
    </source>
</reference>
<organism evidence="1 2">
    <name type="scientific">Beggiatoa alba B18LD</name>
    <dbReference type="NCBI Taxonomy" id="395493"/>
    <lineage>
        <taxon>Bacteria</taxon>
        <taxon>Pseudomonadati</taxon>
        <taxon>Pseudomonadota</taxon>
        <taxon>Gammaproteobacteria</taxon>
        <taxon>Thiotrichales</taxon>
        <taxon>Thiotrichaceae</taxon>
        <taxon>Beggiatoa</taxon>
    </lineage>
</organism>
<sequence>MGYSICLGVSEKDFDDLLELEETMYDYIFVRHESLIKKDSLLYRMSDFYGDAVILYSELEALVIELDELILCSSDEKLSILLGLIKNICLLGIFQGENMYGFGE</sequence>
<evidence type="ECO:0000313" key="1">
    <source>
        <dbReference type="EMBL" id="EIJ42296.1"/>
    </source>
</evidence>
<dbReference type="OrthoDB" id="5629061at2"/>
<protein>
    <submittedName>
        <fullName evidence="1">Uncharacterized protein</fullName>
    </submittedName>
</protein>
<dbReference type="AlphaFoldDB" id="I3CFA3"/>
<dbReference type="Proteomes" id="UP000005744">
    <property type="component" value="Unassembled WGS sequence"/>
</dbReference>